<protein>
    <recommendedName>
        <fullName evidence="4">Chorismate dehydratase</fullName>
        <ecNumber evidence="4">4.2.1.151</ecNumber>
    </recommendedName>
    <alternativeName>
        <fullName evidence="4">Menaquinone biosynthetic enzyme MqnA</fullName>
    </alternativeName>
</protein>
<dbReference type="PANTHER" id="PTHR37690:SF1">
    <property type="entry name" value="CHORISMATE DEHYDRATASE"/>
    <property type="match status" value="1"/>
</dbReference>
<dbReference type="InterPro" id="IPR003773">
    <property type="entry name" value="Menaquinone_biosynth"/>
</dbReference>
<keyword evidence="2 4" id="KW-0474">Menaquinone biosynthesis</keyword>
<dbReference type="HAMAP" id="MF_00995">
    <property type="entry name" value="MqnA"/>
    <property type="match status" value="1"/>
</dbReference>
<dbReference type="InterPro" id="IPR030868">
    <property type="entry name" value="MqnA"/>
</dbReference>
<comment type="caution">
    <text evidence="5">The sequence shown here is derived from an EMBL/GenBank/DDBJ whole genome shotgun (WGS) entry which is preliminary data.</text>
</comment>
<dbReference type="CDD" id="cd13634">
    <property type="entry name" value="PBP2_Sco4506"/>
    <property type="match status" value="1"/>
</dbReference>
<reference evidence="5 6" key="1">
    <citation type="submission" date="2022-08" db="EMBL/GenBank/DDBJ databases">
        <title>Bacterial and archaeal communities from various locations to study Microbial Dark Matter (Phase II).</title>
        <authorList>
            <person name="Stepanauskas R."/>
        </authorList>
    </citation>
    <scope>NUCLEOTIDE SEQUENCE [LARGE SCALE GENOMIC DNA]</scope>
    <source>
        <strain evidence="5 6">PD1</strain>
    </source>
</reference>
<comment type="similarity">
    <text evidence="4">Belongs to the MqnA/MqnD family. MqnA subfamily.</text>
</comment>
<organism evidence="5 6">
    <name type="scientific">Candidatus Fervidibacter sacchari</name>
    <dbReference type="NCBI Taxonomy" id="1448929"/>
    <lineage>
        <taxon>Bacteria</taxon>
        <taxon>Candidatus Fervidibacterota</taxon>
        <taxon>Candidatus Fervidibacter</taxon>
    </lineage>
</organism>
<dbReference type="EC" id="4.2.1.151" evidence="4"/>
<gene>
    <name evidence="4" type="primary">mqnA</name>
    <name evidence="5" type="ORF">M2350_001972</name>
</gene>
<evidence type="ECO:0000313" key="6">
    <source>
        <dbReference type="Proteomes" id="UP001204798"/>
    </source>
</evidence>
<comment type="function">
    <text evidence="4">Catalyzes the dehydration of chorismate into 3-[(1-carboxyvinyl)oxy]benzoate, a step in the biosynthesis of menaquinone (MK, vitamin K2).</text>
</comment>
<dbReference type="Pfam" id="PF02621">
    <property type="entry name" value="VitK2_biosynth"/>
    <property type="match status" value="1"/>
</dbReference>
<evidence type="ECO:0000313" key="5">
    <source>
        <dbReference type="EMBL" id="MCS3919559.1"/>
    </source>
</evidence>
<comment type="catalytic activity">
    <reaction evidence="4">
        <text>chorismate = 3-[(1-carboxyvinyl)-oxy]benzoate + H2O</text>
        <dbReference type="Rhea" id="RHEA:40051"/>
        <dbReference type="ChEBI" id="CHEBI:15377"/>
        <dbReference type="ChEBI" id="CHEBI:29748"/>
        <dbReference type="ChEBI" id="CHEBI:76981"/>
        <dbReference type="EC" id="4.2.1.151"/>
    </reaction>
</comment>
<keyword evidence="6" id="KW-1185">Reference proteome</keyword>
<evidence type="ECO:0000256" key="1">
    <source>
        <dbReference type="ARBA" id="ARBA00004863"/>
    </source>
</evidence>
<dbReference type="EMBL" id="JANUCP010000003">
    <property type="protein sequence ID" value="MCS3919559.1"/>
    <property type="molecule type" value="Genomic_DNA"/>
</dbReference>
<dbReference type="PANTHER" id="PTHR37690">
    <property type="entry name" value="CHORISMATE DEHYDRATASE"/>
    <property type="match status" value="1"/>
</dbReference>
<dbReference type="SUPFAM" id="SSF53850">
    <property type="entry name" value="Periplasmic binding protein-like II"/>
    <property type="match status" value="1"/>
</dbReference>
<dbReference type="RefSeq" id="WP_259096093.1">
    <property type="nucleotide sequence ID" value="NZ_CP130454.1"/>
</dbReference>
<comment type="pathway">
    <text evidence="1 4">Quinol/quinone metabolism; menaquinone biosynthesis.</text>
</comment>
<dbReference type="GO" id="GO:0016829">
    <property type="term" value="F:lyase activity"/>
    <property type="evidence" value="ECO:0007669"/>
    <property type="project" value="UniProtKB-KW"/>
</dbReference>
<evidence type="ECO:0000256" key="3">
    <source>
        <dbReference type="ARBA" id="ARBA00023239"/>
    </source>
</evidence>
<name>A0ABT2ENL2_9BACT</name>
<dbReference type="Gene3D" id="3.40.190.10">
    <property type="entry name" value="Periplasmic binding protein-like II"/>
    <property type="match status" value="2"/>
</dbReference>
<proteinExistence type="inferred from homology"/>
<evidence type="ECO:0000256" key="2">
    <source>
        <dbReference type="ARBA" id="ARBA00022428"/>
    </source>
</evidence>
<dbReference type="Proteomes" id="UP001204798">
    <property type="component" value="Unassembled WGS sequence"/>
</dbReference>
<sequence>MVIGSVPYLNAVPLTWALHKIGFRGTLVFGTPAQLSGWLEGGKIDAGLVPIAEYLRGVGTGIVAGVALASDGAVRSVLLISKVPIFQIETVAVDRGSRSSVMLLKVLLAERYGNVPVLFPTEPKLETMLSIADAALLIGDAALLAQTDPRWQVTDLGQEWKEMTGLPFVFAAWVLREGCPESELANWLVKAKVEGLKNLEAIVAEESQRRNLDENLVRYYLTECIRYDLTEAHMESIQTFNRLCVKHRFLPEIRNLRFIEAG</sequence>
<accession>A0ABT2ENL2</accession>
<evidence type="ECO:0000256" key="4">
    <source>
        <dbReference type="HAMAP-Rule" id="MF_00995"/>
    </source>
</evidence>
<keyword evidence="3 4" id="KW-0456">Lyase</keyword>